<dbReference type="RefSeq" id="WP_015850479.1">
    <property type="nucleotide sequence ID" value="NC_012881.1"/>
</dbReference>
<proteinExistence type="predicted"/>
<dbReference type="Proteomes" id="UP000002601">
    <property type="component" value="Chromosome"/>
</dbReference>
<dbReference type="InterPro" id="IPR040579">
    <property type="entry name" value="Acetyltransf_19"/>
</dbReference>
<accession>C6BXV2</accession>
<dbReference type="eggNOG" id="COG1670">
    <property type="taxonomic scope" value="Bacteria"/>
</dbReference>
<keyword evidence="3" id="KW-1185">Reference proteome</keyword>
<dbReference type="Gene3D" id="3.40.630.80">
    <property type="match status" value="1"/>
</dbReference>
<dbReference type="CDD" id="cd04301">
    <property type="entry name" value="NAT_SF"/>
    <property type="match status" value="1"/>
</dbReference>
<dbReference type="GO" id="GO:0016747">
    <property type="term" value="F:acyltransferase activity, transferring groups other than amino-acyl groups"/>
    <property type="evidence" value="ECO:0007669"/>
    <property type="project" value="InterPro"/>
</dbReference>
<name>C6BXV2_MARSD</name>
<feature type="domain" description="N-acetyltransferase" evidence="1">
    <location>
        <begin position="125"/>
        <end position="251"/>
    </location>
</feature>
<dbReference type="AlphaFoldDB" id="C6BXV2"/>
<dbReference type="Gene3D" id="3.40.630.30">
    <property type="match status" value="1"/>
</dbReference>
<reference evidence="2 3" key="1">
    <citation type="submission" date="2009-06" db="EMBL/GenBank/DDBJ databases">
        <title>Complete sequence of Desulfovibrio salexigens DSM 2638.</title>
        <authorList>
            <consortium name="US DOE Joint Genome Institute"/>
            <person name="Lucas S."/>
            <person name="Copeland A."/>
            <person name="Lapidus A."/>
            <person name="Glavina del Rio T."/>
            <person name="Tice H."/>
            <person name="Bruce D."/>
            <person name="Goodwin L."/>
            <person name="Pitluck S."/>
            <person name="Munk A.C."/>
            <person name="Brettin T."/>
            <person name="Detter J.C."/>
            <person name="Han C."/>
            <person name="Tapia R."/>
            <person name="Larimer F."/>
            <person name="Land M."/>
            <person name="Hauser L."/>
            <person name="Kyrpides N."/>
            <person name="Anderson I."/>
            <person name="Wall J.D."/>
            <person name="Arkin A.P."/>
            <person name="Dehal P."/>
            <person name="Chivian D."/>
            <person name="Giles B."/>
            <person name="Hazen T.C."/>
        </authorList>
    </citation>
    <scope>NUCLEOTIDE SEQUENCE [LARGE SCALE GENOMIC DNA]</scope>
    <source>
        <strain evidence="3">ATCC 14822 / DSM 2638 / NCIMB 8403 / VKM B-1763</strain>
    </source>
</reference>
<dbReference type="Pfam" id="PF00583">
    <property type="entry name" value="Acetyltransf_1"/>
    <property type="match status" value="1"/>
</dbReference>
<dbReference type="Pfam" id="PF18015">
    <property type="entry name" value="Acetyltransf_19"/>
    <property type="match status" value="1"/>
</dbReference>
<dbReference type="HOGENOM" id="CLU_094137_0_0_7"/>
<organism evidence="2 3">
    <name type="scientific">Maridesulfovibrio salexigens (strain ATCC 14822 / DSM 2638 / NCIMB 8403 / VKM B-1763)</name>
    <name type="common">Desulfovibrio salexigens</name>
    <dbReference type="NCBI Taxonomy" id="526222"/>
    <lineage>
        <taxon>Bacteria</taxon>
        <taxon>Pseudomonadati</taxon>
        <taxon>Thermodesulfobacteriota</taxon>
        <taxon>Desulfovibrionia</taxon>
        <taxon>Desulfovibrionales</taxon>
        <taxon>Desulfovibrionaceae</taxon>
        <taxon>Maridesulfovibrio</taxon>
    </lineage>
</organism>
<protein>
    <recommendedName>
        <fullName evidence="1">N-acetyltransferase domain-containing protein</fullName>
    </recommendedName>
</protein>
<dbReference type="SUPFAM" id="SSF55729">
    <property type="entry name" value="Acyl-CoA N-acyltransferases (Nat)"/>
    <property type="match status" value="1"/>
</dbReference>
<evidence type="ECO:0000313" key="3">
    <source>
        <dbReference type="Proteomes" id="UP000002601"/>
    </source>
</evidence>
<dbReference type="PROSITE" id="PS51186">
    <property type="entry name" value="GNAT"/>
    <property type="match status" value="1"/>
</dbReference>
<dbReference type="EMBL" id="CP001649">
    <property type="protein sequence ID" value="ACS78660.1"/>
    <property type="molecule type" value="Genomic_DNA"/>
</dbReference>
<sequence length="251" mass="28091">MTDIRSVDTIPQDLRNEYLDSLPEAQDLYLEELVRDGAVWLMGNMGYAVVSGTSLVEFLVSKKYREKSVVLFEALVDYCRITQVLCKSFDRDMSFVAFSRPARVSTVGLMFREIADNSFCEVKDRIMRSANAADLDVIEIFDDGFFSSRAEIDHYFTEGDLYVLDCAGSIRGCGIVTPVIHGQSYMDIGMLVAPEFRNQGNGAYIVSFLKSLLLKQGYTPICSCSIENTASAKALQRAGFVCGYRVLKIEF</sequence>
<evidence type="ECO:0000259" key="1">
    <source>
        <dbReference type="PROSITE" id="PS51186"/>
    </source>
</evidence>
<evidence type="ECO:0000313" key="2">
    <source>
        <dbReference type="EMBL" id="ACS78660.1"/>
    </source>
</evidence>
<dbReference type="InterPro" id="IPR000182">
    <property type="entry name" value="GNAT_dom"/>
</dbReference>
<gene>
    <name evidence="2" type="ordered locus">Desal_0594</name>
</gene>
<dbReference type="InterPro" id="IPR016181">
    <property type="entry name" value="Acyl_CoA_acyltransferase"/>
</dbReference>
<dbReference type="KEGG" id="dsa:Desal_0594"/>
<dbReference type="STRING" id="526222.Desal_0594"/>